<protein>
    <submittedName>
        <fullName evidence="10">Putative cytochrome P450</fullName>
    </submittedName>
</protein>
<dbReference type="InterPro" id="IPR036396">
    <property type="entry name" value="Cyt_P450_sf"/>
</dbReference>
<keyword evidence="11" id="KW-1185">Reference proteome</keyword>
<dbReference type="SUPFAM" id="SSF48264">
    <property type="entry name" value="Cytochrome P450"/>
    <property type="match status" value="1"/>
</dbReference>
<dbReference type="OrthoDB" id="3945418at2759"/>
<keyword evidence="9" id="KW-0472">Membrane</keyword>
<dbReference type="GO" id="GO:0004497">
    <property type="term" value="F:monooxygenase activity"/>
    <property type="evidence" value="ECO:0007669"/>
    <property type="project" value="UniProtKB-KW"/>
</dbReference>
<dbReference type="GO" id="GO:0016705">
    <property type="term" value="F:oxidoreductase activity, acting on paired donors, with incorporation or reduction of molecular oxygen"/>
    <property type="evidence" value="ECO:0007669"/>
    <property type="project" value="InterPro"/>
</dbReference>
<evidence type="ECO:0000256" key="4">
    <source>
        <dbReference type="ARBA" id="ARBA00023002"/>
    </source>
</evidence>
<keyword evidence="9" id="KW-1133">Transmembrane helix</keyword>
<evidence type="ECO:0000256" key="6">
    <source>
        <dbReference type="ARBA" id="ARBA00023033"/>
    </source>
</evidence>
<keyword evidence="6 8" id="KW-0503">Monooxygenase</keyword>
<dbReference type="PANTHER" id="PTHR24305">
    <property type="entry name" value="CYTOCHROME P450"/>
    <property type="match status" value="1"/>
</dbReference>
<accession>A0A6A5XEX8</accession>
<name>A0A6A5XEX8_9PLEO</name>
<comment type="cofactor">
    <cofactor evidence="1 7">
        <name>heme</name>
        <dbReference type="ChEBI" id="CHEBI:30413"/>
    </cofactor>
</comment>
<keyword evidence="3 7" id="KW-0479">Metal-binding</keyword>
<feature type="binding site" description="axial binding residue" evidence="7">
    <location>
        <position position="457"/>
    </location>
    <ligand>
        <name>heme</name>
        <dbReference type="ChEBI" id="CHEBI:30413"/>
    </ligand>
    <ligandPart>
        <name>Fe</name>
        <dbReference type="ChEBI" id="CHEBI:18248"/>
    </ligandPart>
</feature>
<comment type="similarity">
    <text evidence="2 8">Belongs to the cytochrome P450 family.</text>
</comment>
<dbReference type="Gene3D" id="1.10.630.10">
    <property type="entry name" value="Cytochrome P450"/>
    <property type="match status" value="1"/>
</dbReference>
<dbReference type="EMBL" id="ML978074">
    <property type="protein sequence ID" value="KAF2011419.1"/>
    <property type="molecule type" value="Genomic_DNA"/>
</dbReference>
<dbReference type="PRINTS" id="PR00463">
    <property type="entry name" value="EP450I"/>
</dbReference>
<dbReference type="PANTHER" id="PTHR24305:SF157">
    <property type="entry name" value="N-ACETYLTRYPTOPHAN 6-HYDROXYLASE IVOC-RELATED"/>
    <property type="match status" value="1"/>
</dbReference>
<keyword evidence="5 7" id="KW-0408">Iron</keyword>
<evidence type="ECO:0000256" key="2">
    <source>
        <dbReference type="ARBA" id="ARBA00010617"/>
    </source>
</evidence>
<dbReference type="InterPro" id="IPR002401">
    <property type="entry name" value="Cyt_P450_E_grp-I"/>
</dbReference>
<dbReference type="InterPro" id="IPR001128">
    <property type="entry name" value="Cyt_P450"/>
</dbReference>
<proteinExistence type="inferred from homology"/>
<reference evidence="10" key="1">
    <citation type="journal article" date="2020" name="Stud. Mycol.">
        <title>101 Dothideomycetes genomes: a test case for predicting lifestyles and emergence of pathogens.</title>
        <authorList>
            <person name="Haridas S."/>
            <person name="Albert R."/>
            <person name="Binder M."/>
            <person name="Bloem J."/>
            <person name="Labutti K."/>
            <person name="Salamov A."/>
            <person name="Andreopoulos B."/>
            <person name="Baker S."/>
            <person name="Barry K."/>
            <person name="Bills G."/>
            <person name="Bluhm B."/>
            <person name="Cannon C."/>
            <person name="Castanera R."/>
            <person name="Culley D."/>
            <person name="Daum C."/>
            <person name="Ezra D."/>
            <person name="Gonzalez J."/>
            <person name="Henrissat B."/>
            <person name="Kuo A."/>
            <person name="Liang C."/>
            <person name="Lipzen A."/>
            <person name="Lutzoni F."/>
            <person name="Magnuson J."/>
            <person name="Mondo S."/>
            <person name="Nolan M."/>
            <person name="Ohm R."/>
            <person name="Pangilinan J."/>
            <person name="Park H.-J."/>
            <person name="Ramirez L."/>
            <person name="Alfaro M."/>
            <person name="Sun H."/>
            <person name="Tritt A."/>
            <person name="Yoshinaga Y."/>
            <person name="Zwiers L.-H."/>
            <person name="Turgeon B."/>
            <person name="Goodwin S."/>
            <person name="Spatafora J."/>
            <person name="Crous P."/>
            <person name="Grigoriev I."/>
        </authorList>
    </citation>
    <scope>NUCLEOTIDE SEQUENCE</scope>
    <source>
        <strain evidence="10">CBS 175.79</strain>
    </source>
</reference>
<keyword evidence="4 8" id="KW-0560">Oxidoreductase</keyword>
<feature type="transmembrane region" description="Helical" evidence="9">
    <location>
        <begin position="6"/>
        <end position="27"/>
    </location>
</feature>
<dbReference type="Pfam" id="PF00067">
    <property type="entry name" value="p450"/>
    <property type="match status" value="1"/>
</dbReference>
<evidence type="ECO:0000313" key="10">
    <source>
        <dbReference type="EMBL" id="KAF2011419.1"/>
    </source>
</evidence>
<evidence type="ECO:0000256" key="7">
    <source>
        <dbReference type="PIRSR" id="PIRSR602401-1"/>
    </source>
</evidence>
<keyword evidence="7 8" id="KW-0349">Heme</keyword>
<evidence type="ECO:0000256" key="3">
    <source>
        <dbReference type="ARBA" id="ARBA00022723"/>
    </source>
</evidence>
<sequence length="514" mass="57820">MVSADSMFGILSTSVCVGILFVVFKIIQRLFFHPLSGVPGPWYAAVSTFYEFWWNCIQDGRYMFEITRMHDVYGPVVRINPWEVHIRDPAYYDTLLSNPRVEKDPFYYGGFGTPNSSVTTVPVPLHKIRRGAVAPFFSRANVSKLEPRTLAHVKQLCERVRQHQIDGKVVDISNAFRCLATDVVTDYAAPTTRNYLAHEDFAAKENGTLRGTSVLIHWNRHIRFTFPLVRVIPRWFVALFDKTGASVALIDNQAELLSQAKAAVSRRIDKDTPTVLGTIVTNPSLSASEKSLQRVFDETVVLIGAGTETTGITLTVLTYHVLANPSILQSLKAELDKAAAERGVAKGDFLTSKTVESLPYLQAVLKEALRMGTSVSGRLPRRHPTETLSYTDQTNKRTYTFPPNTTISMSLRDTHFDPEIFPDPNTFNPDRWLIGSREELAWREKHMVAFGKGVRQCVGLELAKQEILLGIANLFWQFDMELFETGLRDVSTEHDFFSPFGPADSKGLRVKVKV</sequence>
<dbReference type="CDD" id="cd11062">
    <property type="entry name" value="CYP58-like"/>
    <property type="match status" value="1"/>
</dbReference>
<keyword evidence="9" id="KW-0812">Transmembrane</keyword>
<evidence type="ECO:0000313" key="11">
    <source>
        <dbReference type="Proteomes" id="UP000799778"/>
    </source>
</evidence>
<dbReference type="InterPro" id="IPR050121">
    <property type="entry name" value="Cytochrome_P450_monoxygenase"/>
</dbReference>
<dbReference type="PROSITE" id="PS00086">
    <property type="entry name" value="CYTOCHROME_P450"/>
    <property type="match status" value="1"/>
</dbReference>
<evidence type="ECO:0000256" key="5">
    <source>
        <dbReference type="ARBA" id="ARBA00023004"/>
    </source>
</evidence>
<dbReference type="PRINTS" id="PR00385">
    <property type="entry name" value="P450"/>
</dbReference>
<dbReference type="InterPro" id="IPR017972">
    <property type="entry name" value="Cyt_P450_CS"/>
</dbReference>
<gene>
    <name evidence="10" type="ORF">BU24DRAFT_426503</name>
</gene>
<dbReference type="GeneID" id="54286383"/>
<dbReference type="GO" id="GO:0005506">
    <property type="term" value="F:iron ion binding"/>
    <property type="evidence" value="ECO:0007669"/>
    <property type="project" value="InterPro"/>
</dbReference>
<dbReference type="GO" id="GO:0020037">
    <property type="term" value="F:heme binding"/>
    <property type="evidence" value="ECO:0007669"/>
    <property type="project" value="InterPro"/>
</dbReference>
<evidence type="ECO:0000256" key="8">
    <source>
        <dbReference type="RuleBase" id="RU000461"/>
    </source>
</evidence>
<evidence type="ECO:0000256" key="1">
    <source>
        <dbReference type="ARBA" id="ARBA00001971"/>
    </source>
</evidence>
<organism evidence="10 11">
    <name type="scientific">Aaosphaeria arxii CBS 175.79</name>
    <dbReference type="NCBI Taxonomy" id="1450172"/>
    <lineage>
        <taxon>Eukaryota</taxon>
        <taxon>Fungi</taxon>
        <taxon>Dikarya</taxon>
        <taxon>Ascomycota</taxon>
        <taxon>Pezizomycotina</taxon>
        <taxon>Dothideomycetes</taxon>
        <taxon>Pleosporomycetidae</taxon>
        <taxon>Pleosporales</taxon>
        <taxon>Pleosporales incertae sedis</taxon>
        <taxon>Aaosphaeria</taxon>
    </lineage>
</organism>
<dbReference type="AlphaFoldDB" id="A0A6A5XEX8"/>
<dbReference type="RefSeq" id="XP_033379758.1">
    <property type="nucleotide sequence ID" value="XM_033528986.1"/>
</dbReference>
<dbReference type="Proteomes" id="UP000799778">
    <property type="component" value="Unassembled WGS sequence"/>
</dbReference>
<evidence type="ECO:0000256" key="9">
    <source>
        <dbReference type="SAM" id="Phobius"/>
    </source>
</evidence>